<feature type="transmembrane region" description="Helical" evidence="1">
    <location>
        <begin position="272"/>
        <end position="293"/>
    </location>
</feature>
<evidence type="ECO:0000313" key="3">
    <source>
        <dbReference type="Proteomes" id="UP001597285"/>
    </source>
</evidence>
<keyword evidence="1" id="KW-1133">Transmembrane helix</keyword>
<gene>
    <name evidence="2" type="ORF">ACFSBK_05045</name>
</gene>
<dbReference type="InterPro" id="IPR008910">
    <property type="entry name" value="MSC_TM_helix"/>
</dbReference>
<name>A0ABW4NP13_9LACT</name>
<keyword evidence="3" id="KW-1185">Reference proteome</keyword>
<dbReference type="RefSeq" id="WP_058918915.1">
    <property type="nucleotide sequence ID" value="NZ_JBHSQC010000004.1"/>
</dbReference>
<evidence type="ECO:0000313" key="2">
    <source>
        <dbReference type="EMBL" id="MFD1799227.1"/>
    </source>
</evidence>
<comment type="caution">
    <text evidence="2">The sequence shown here is derived from an EMBL/GenBank/DDBJ whole genome shotgun (WGS) entry which is preliminary data.</text>
</comment>
<sequence length="414" mass="44287">MNDFSNSVSTGFNSFMGFLPTLLGAIALLVVAWIVAILVRKAAQKGLKAVGFGRLLTKWGLTNSDEQADSTIDSIGKVLYYLVWLIFLPGILGMLGLNAIATPITNMLNSVLAFIPKLFAAAVILAIGVFVGRFVKNLVYNLLVTVNIDKWISKMTSSSSEAEEAAPTQSEKMTIAKVLANVVYVIILVPIITVALETLQVRSISEPIIMVLNQVLAAIPNIIVAVILVAVGVVLAKFVGDLITGLLQGTGINKLNKYLKSDGKMTIDLAKILGQIVEVVLIVFFVVEALNVLNLEVLNTIGKAVIAYLPLVLSALIILGIGLIGGSLLGNFITKSTGSRMSGEIVKYILIVMAVFMGLNQLQFATSIVNVAFLLILGGLSVAFAISFGIGGREFAKHQLARLEAKMEKEDKKK</sequence>
<feature type="transmembrane region" description="Helical" evidence="1">
    <location>
        <begin position="178"/>
        <end position="196"/>
    </location>
</feature>
<reference evidence="3" key="1">
    <citation type="journal article" date="2019" name="Int. J. Syst. Evol. Microbiol.">
        <title>The Global Catalogue of Microorganisms (GCM) 10K type strain sequencing project: providing services to taxonomists for standard genome sequencing and annotation.</title>
        <authorList>
            <consortium name="The Broad Institute Genomics Platform"/>
            <consortium name="The Broad Institute Genome Sequencing Center for Infectious Disease"/>
            <person name="Wu L."/>
            <person name="Ma J."/>
        </authorList>
    </citation>
    <scope>NUCLEOTIDE SEQUENCE [LARGE SCALE GENOMIC DNA]</scope>
    <source>
        <strain evidence="3">KCTC 42143</strain>
    </source>
</reference>
<feature type="transmembrane region" description="Helical" evidence="1">
    <location>
        <begin position="78"/>
        <end position="101"/>
    </location>
</feature>
<dbReference type="Proteomes" id="UP001597285">
    <property type="component" value="Unassembled WGS sequence"/>
</dbReference>
<organism evidence="2 3">
    <name type="scientific">Carnobacterium antarcticum</name>
    <dbReference type="NCBI Taxonomy" id="2126436"/>
    <lineage>
        <taxon>Bacteria</taxon>
        <taxon>Bacillati</taxon>
        <taxon>Bacillota</taxon>
        <taxon>Bacilli</taxon>
        <taxon>Lactobacillales</taxon>
        <taxon>Carnobacteriaceae</taxon>
        <taxon>Carnobacterium</taxon>
    </lineage>
</organism>
<feature type="transmembrane region" description="Helical" evidence="1">
    <location>
        <begin position="208"/>
        <end position="236"/>
    </location>
</feature>
<keyword evidence="1" id="KW-0472">Membrane</keyword>
<dbReference type="PANTHER" id="PTHR30221:SF1">
    <property type="entry name" value="SMALL-CONDUCTANCE MECHANOSENSITIVE CHANNEL"/>
    <property type="match status" value="1"/>
</dbReference>
<feature type="transmembrane region" description="Helical" evidence="1">
    <location>
        <begin position="305"/>
        <end position="333"/>
    </location>
</feature>
<feature type="transmembrane region" description="Helical" evidence="1">
    <location>
        <begin position="368"/>
        <end position="390"/>
    </location>
</feature>
<feature type="transmembrane region" description="Helical" evidence="1">
    <location>
        <begin position="15"/>
        <end position="39"/>
    </location>
</feature>
<dbReference type="EMBL" id="JBHUFF010000009">
    <property type="protein sequence ID" value="MFD1799227.1"/>
    <property type="molecule type" value="Genomic_DNA"/>
</dbReference>
<feature type="transmembrane region" description="Helical" evidence="1">
    <location>
        <begin position="107"/>
        <end position="131"/>
    </location>
</feature>
<evidence type="ECO:0000256" key="1">
    <source>
        <dbReference type="SAM" id="Phobius"/>
    </source>
</evidence>
<keyword evidence="1" id="KW-0812">Transmembrane</keyword>
<protein>
    <submittedName>
        <fullName evidence="2">Mechanosensitive ion channel</fullName>
    </submittedName>
</protein>
<dbReference type="InterPro" id="IPR045275">
    <property type="entry name" value="MscS_archaea/bacteria_type"/>
</dbReference>
<proteinExistence type="predicted"/>
<dbReference type="PANTHER" id="PTHR30221">
    <property type="entry name" value="SMALL-CONDUCTANCE MECHANOSENSITIVE CHANNEL"/>
    <property type="match status" value="1"/>
</dbReference>
<feature type="transmembrane region" description="Helical" evidence="1">
    <location>
        <begin position="345"/>
        <end position="362"/>
    </location>
</feature>
<dbReference type="NCBIfam" id="NF033912">
    <property type="entry name" value="msc"/>
    <property type="match status" value="1"/>
</dbReference>
<accession>A0ABW4NP13</accession>
<dbReference type="Pfam" id="PF05552">
    <property type="entry name" value="MS_channel_1st_1"/>
    <property type="match status" value="3"/>
</dbReference>